<evidence type="ECO:0000259" key="2">
    <source>
        <dbReference type="Pfam" id="PF05598"/>
    </source>
</evidence>
<dbReference type="KEGG" id="adg:Adeg_1005"/>
<dbReference type="Pfam" id="PF13751">
    <property type="entry name" value="DDE_Tnp_1_6"/>
    <property type="match status" value="1"/>
</dbReference>
<name>C9RD11_AMMDK</name>
<dbReference type="eggNOG" id="COG3039">
    <property type="taxonomic scope" value="Bacteria"/>
</dbReference>
<dbReference type="Proteomes" id="UP000002620">
    <property type="component" value="Chromosome"/>
</dbReference>
<dbReference type="AlphaFoldDB" id="C9RD11"/>
<dbReference type="NCBIfam" id="NF033551">
    <property type="entry name" value="transpos_IS1182"/>
    <property type="match status" value="1"/>
</dbReference>
<feature type="compositionally biased region" description="Polar residues" evidence="1">
    <location>
        <begin position="198"/>
        <end position="213"/>
    </location>
</feature>
<proteinExistence type="predicted"/>
<evidence type="ECO:0000256" key="1">
    <source>
        <dbReference type="SAM" id="MobiDB-lite"/>
    </source>
</evidence>
<sequence length="557" mass="63129">MMGQKVRQCSMFFGCWHSLIPENHFLRQVERVVDFSFIRKKVAHLYSHTGRPSIDPEVLIRILLIGYFYGITSERELMEQIRVNLAFREFIGYELDEEIPDHSTLSKNRHGRFKGTSVFQEIFDEIVRQCMAAGLVAGKHLSFDGTTIQANASYDSMVPRRVVEMSPAEYIQKVEQENPVTPEVEEEQQMSMEEGTTLDDSGTPPGSNGNFCSVASGPEDALVTDDTADTPQEGLSFASKAGGGKKMSGKSRRSEKKTNATHISRTDPDARIFARPGQPKKLGYIECVTVDSLYNIITGVEVIPGNADEARVLVPMITSQMFKFGFRVDSVSGDKAHGESRVYKELLALGIKPFIPHQNFHETNRNIWPQEKFRYDAKEDCYICPNGKVLRYQGCIDRGIMKVYRTRPRDCKDCPYKSQRTTSEKVGRTIKRHVDARVFEYVDRLLKRPEAREAAIWRRTGPETVFGEAKEYHGLRRAKFRGLEHVKEQCLLTATAQNIKRMVKALTRRKPPKVREAAMPARTLKANQVQTRSSFSLIQSNLTALCSGPIVFQRAIA</sequence>
<feature type="region of interest" description="Disordered" evidence="1">
    <location>
        <begin position="178"/>
        <end position="264"/>
    </location>
</feature>
<organism evidence="4 5">
    <name type="scientific">Ammonifex degensii (strain DSM 10501 / KC4)</name>
    <dbReference type="NCBI Taxonomy" id="429009"/>
    <lineage>
        <taxon>Bacteria</taxon>
        <taxon>Bacillati</taxon>
        <taxon>Bacillota</taxon>
        <taxon>Clostridia</taxon>
        <taxon>Thermoanaerobacterales</taxon>
        <taxon>Thermoanaerobacteraceae</taxon>
        <taxon>Ammonifex</taxon>
    </lineage>
</organism>
<feature type="domain" description="Transposase InsH N-terminal" evidence="2">
    <location>
        <begin position="16"/>
        <end position="110"/>
    </location>
</feature>
<dbReference type="EMBL" id="CP001785">
    <property type="protein sequence ID" value="ACX52138.1"/>
    <property type="molecule type" value="Genomic_DNA"/>
</dbReference>
<protein>
    <submittedName>
        <fullName evidence="4">Transposase IS4 family protein</fullName>
    </submittedName>
</protein>
<dbReference type="Pfam" id="PF05598">
    <property type="entry name" value="DUF772"/>
    <property type="match status" value="1"/>
</dbReference>
<dbReference type="InterPro" id="IPR008490">
    <property type="entry name" value="Transposase_InsH_N"/>
</dbReference>
<dbReference type="InterPro" id="IPR025668">
    <property type="entry name" value="Tnp_DDE_dom"/>
</dbReference>
<dbReference type="InterPro" id="IPR047629">
    <property type="entry name" value="IS1182_transpos"/>
</dbReference>
<evidence type="ECO:0000313" key="5">
    <source>
        <dbReference type="Proteomes" id="UP000002620"/>
    </source>
</evidence>
<gene>
    <name evidence="4" type="ordered locus">Adeg_1005</name>
</gene>
<dbReference type="PANTHER" id="PTHR33408:SF2">
    <property type="entry name" value="TRANSPOSASE DDE DOMAIN-CONTAINING PROTEIN"/>
    <property type="match status" value="1"/>
</dbReference>
<keyword evidence="5" id="KW-1185">Reference proteome</keyword>
<dbReference type="PANTHER" id="PTHR33408">
    <property type="entry name" value="TRANSPOSASE"/>
    <property type="match status" value="1"/>
</dbReference>
<dbReference type="RefSeq" id="WP_015739015.1">
    <property type="nucleotide sequence ID" value="NC_013385.1"/>
</dbReference>
<dbReference type="HOGENOM" id="CLU_021293_2_3_9"/>
<dbReference type="STRING" id="429009.Adeg_1005"/>
<feature type="domain" description="Transposase DDE" evidence="3">
    <location>
        <begin position="383"/>
        <end position="503"/>
    </location>
</feature>
<reference evidence="4 5" key="1">
    <citation type="submission" date="2009-10" db="EMBL/GenBank/DDBJ databases">
        <title>Complete sequence of chromosome of Ammonifex degensii KC4.</title>
        <authorList>
            <consortium name="US DOE Joint Genome Institute"/>
            <person name="Kerfeld C."/>
            <person name="Goodner B."/>
            <person name="Huber H."/>
            <person name="Stetter K."/>
            <person name="Lucas S."/>
            <person name="Copeland A."/>
            <person name="Lapidus A."/>
            <person name="Glavina del Rio T."/>
            <person name="Dalin E."/>
            <person name="Tice H."/>
            <person name="Bruce D."/>
            <person name="Goodwin L."/>
            <person name="Pitluck S."/>
            <person name="Saunders E."/>
            <person name="Brettin T."/>
            <person name="Detter J.C."/>
            <person name="Han C."/>
            <person name="Larimer F."/>
            <person name="Land M."/>
            <person name="Hauser L."/>
            <person name="Kyrpides N."/>
            <person name="Ovchinnikova G."/>
            <person name="Richardson P."/>
        </authorList>
    </citation>
    <scope>NUCLEOTIDE SEQUENCE [LARGE SCALE GENOMIC DNA]</scope>
    <source>
        <strain evidence="5">DSM 10501 / KC4</strain>
    </source>
</reference>
<evidence type="ECO:0000259" key="3">
    <source>
        <dbReference type="Pfam" id="PF13751"/>
    </source>
</evidence>
<evidence type="ECO:0000313" key="4">
    <source>
        <dbReference type="EMBL" id="ACX52138.1"/>
    </source>
</evidence>
<accession>C9RD11</accession>